<organism evidence="2 3">
    <name type="scientific">Pleurodeles waltl</name>
    <name type="common">Iberian ribbed newt</name>
    <dbReference type="NCBI Taxonomy" id="8319"/>
    <lineage>
        <taxon>Eukaryota</taxon>
        <taxon>Metazoa</taxon>
        <taxon>Chordata</taxon>
        <taxon>Craniata</taxon>
        <taxon>Vertebrata</taxon>
        <taxon>Euteleostomi</taxon>
        <taxon>Amphibia</taxon>
        <taxon>Batrachia</taxon>
        <taxon>Caudata</taxon>
        <taxon>Salamandroidea</taxon>
        <taxon>Salamandridae</taxon>
        <taxon>Pleurodelinae</taxon>
        <taxon>Pleurodeles</taxon>
    </lineage>
</organism>
<dbReference type="PANTHER" id="PTHR37984">
    <property type="entry name" value="PROTEIN CBG26694"/>
    <property type="match status" value="1"/>
</dbReference>
<comment type="caution">
    <text evidence="2">The sequence shown here is derived from an EMBL/GenBank/DDBJ whole genome shotgun (WGS) entry which is preliminary data.</text>
</comment>
<feature type="domain" description="Integrase catalytic" evidence="1">
    <location>
        <begin position="1"/>
        <end position="125"/>
    </location>
</feature>
<evidence type="ECO:0000313" key="3">
    <source>
        <dbReference type="Proteomes" id="UP001066276"/>
    </source>
</evidence>
<dbReference type="AlphaFoldDB" id="A0AAV7MZH0"/>
<dbReference type="GO" id="GO:0003676">
    <property type="term" value="F:nucleic acid binding"/>
    <property type="evidence" value="ECO:0007669"/>
    <property type="project" value="InterPro"/>
</dbReference>
<dbReference type="PROSITE" id="PS50994">
    <property type="entry name" value="INTEGRASE"/>
    <property type="match status" value="1"/>
</dbReference>
<dbReference type="PANTHER" id="PTHR37984:SF5">
    <property type="entry name" value="PROTEIN NYNRIN-LIKE"/>
    <property type="match status" value="1"/>
</dbReference>
<evidence type="ECO:0000259" key="1">
    <source>
        <dbReference type="PROSITE" id="PS50994"/>
    </source>
</evidence>
<dbReference type="InterPro" id="IPR036397">
    <property type="entry name" value="RNaseH_sf"/>
</dbReference>
<dbReference type="Proteomes" id="UP001066276">
    <property type="component" value="Chromosome 9"/>
</dbReference>
<proteinExistence type="predicted"/>
<dbReference type="GO" id="GO:0015074">
    <property type="term" value="P:DNA integration"/>
    <property type="evidence" value="ECO:0007669"/>
    <property type="project" value="InterPro"/>
</dbReference>
<accession>A0AAV7MZH0</accession>
<dbReference type="Gene3D" id="3.30.420.10">
    <property type="entry name" value="Ribonuclease H-like superfamily/Ribonuclease H"/>
    <property type="match status" value="1"/>
</dbReference>
<dbReference type="InterPro" id="IPR001584">
    <property type="entry name" value="Integrase_cat-core"/>
</dbReference>
<evidence type="ECO:0000313" key="2">
    <source>
        <dbReference type="EMBL" id="KAJ1109062.1"/>
    </source>
</evidence>
<dbReference type="SUPFAM" id="SSF53098">
    <property type="entry name" value="Ribonuclease H-like"/>
    <property type="match status" value="1"/>
</dbReference>
<dbReference type="InterPro" id="IPR012337">
    <property type="entry name" value="RNaseH-like_sf"/>
</dbReference>
<dbReference type="EMBL" id="JANPWB010000013">
    <property type="protein sequence ID" value="KAJ1109062.1"/>
    <property type="molecule type" value="Genomic_DNA"/>
</dbReference>
<keyword evidence="3" id="KW-1185">Reference proteome</keyword>
<sequence length="125" mass="14320">MMVVNDYFSPEVEILDMTTAARVNPCFEKVMDTHGIFQELHTDNGVSFSSQEFADYLALYGIAHPKITTYWLQDNGEAERFMRTLKVLRTAVDKSHNNDCALYAFLREYRLTPLATTQVPPSSYV</sequence>
<protein>
    <recommendedName>
        <fullName evidence="1">Integrase catalytic domain-containing protein</fullName>
    </recommendedName>
</protein>
<dbReference type="InterPro" id="IPR050951">
    <property type="entry name" value="Retrovirus_Pol_polyprotein"/>
</dbReference>
<name>A0AAV7MZH0_PLEWA</name>
<reference evidence="2" key="1">
    <citation type="journal article" date="2022" name="bioRxiv">
        <title>Sequencing and chromosome-scale assembly of the giantPleurodeles waltlgenome.</title>
        <authorList>
            <person name="Brown T."/>
            <person name="Elewa A."/>
            <person name="Iarovenko S."/>
            <person name="Subramanian E."/>
            <person name="Araus A.J."/>
            <person name="Petzold A."/>
            <person name="Susuki M."/>
            <person name="Suzuki K.-i.T."/>
            <person name="Hayashi T."/>
            <person name="Toyoda A."/>
            <person name="Oliveira C."/>
            <person name="Osipova E."/>
            <person name="Leigh N.D."/>
            <person name="Simon A."/>
            <person name="Yun M.H."/>
        </authorList>
    </citation>
    <scope>NUCLEOTIDE SEQUENCE</scope>
    <source>
        <strain evidence="2">20211129_DDA</strain>
        <tissue evidence="2">Liver</tissue>
    </source>
</reference>
<gene>
    <name evidence="2" type="ORF">NDU88_006431</name>
</gene>